<gene>
    <name evidence="3" type="ORF">E6H01_13915</name>
</gene>
<dbReference type="Pfam" id="PF04230">
    <property type="entry name" value="PS_pyruv_trans"/>
    <property type="match status" value="1"/>
</dbReference>
<dbReference type="EMBL" id="VBAL01000258">
    <property type="protein sequence ID" value="TMI96359.1"/>
    <property type="molecule type" value="Genomic_DNA"/>
</dbReference>
<evidence type="ECO:0000313" key="3">
    <source>
        <dbReference type="EMBL" id="TMI96359.1"/>
    </source>
</evidence>
<dbReference type="Proteomes" id="UP000319353">
    <property type="component" value="Unassembled WGS sequence"/>
</dbReference>
<evidence type="ECO:0000259" key="2">
    <source>
        <dbReference type="Pfam" id="PF04230"/>
    </source>
</evidence>
<evidence type="ECO:0000313" key="4">
    <source>
        <dbReference type="Proteomes" id="UP000319353"/>
    </source>
</evidence>
<feature type="compositionally biased region" description="Polar residues" evidence="1">
    <location>
        <begin position="75"/>
        <end position="85"/>
    </location>
</feature>
<dbReference type="AlphaFoldDB" id="A0A537KKS4"/>
<evidence type="ECO:0000256" key="1">
    <source>
        <dbReference type="SAM" id="MobiDB-lite"/>
    </source>
</evidence>
<reference evidence="3 4" key="1">
    <citation type="journal article" date="2019" name="Nat. Microbiol.">
        <title>Mediterranean grassland soil C-N compound turnover is dependent on rainfall and depth, and is mediated by genomically divergent microorganisms.</title>
        <authorList>
            <person name="Diamond S."/>
            <person name="Andeer P.F."/>
            <person name="Li Z."/>
            <person name="Crits-Christoph A."/>
            <person name="Burstein D."/>
            <person name="Anantharaman K."/>
            <person name="Lane K.R."/>
            <person name="Thomas B.C."/>
            <person name="Pan C."/>
            <person name="Northen T.R."/>
            <person name="Banfield J.F."/>
        </authorList>
    </citation>
    <scope>NUCLEOTIDE SEQUENCE [LARGE SCALE GENOMIC DNA]</scope>
    <source>
        <strain evidence="3">NP_4</strain>
    </source>
</reference>
<accession>A0A537KKS4</accession>
<organism evidence="3 4">
    <name type="scientific">Candidatus Segetimicrobium genomatis</name>
    <dbReference type="NCBI Taxonomy" id="2569760"/>
    <lineage>
        <taxon>Bacteria</taxon>
        <taxon>Bacillati</taxon>
        <taxon>Candidatus Sysuimicrobiota</taxon>
        <taxon>Candidatus Sysuimicrobiia</taxon>
        <taxon>Candidatus Sysuimicrobiales</taxon>
        <taxon>Candidatus Segetimicrobiaceae</taxon>
        <taxon>Candidatus Segetimicrobium</taxon>
    </lineage>
</organism>
<feature type="domain" description="Polysaccharide pyruvyl transferase" evidence="2">
    <location>
        <begin position="25"/>
        <end position="147"/>
    </location>
</feature>
<proteinExistence type="predicted"/>
<sequence>MGDVSMATRRSGRRIGILGHVGNKNLGDEAIIASVIRQIRDRYPDAEISAFTSHPEDTRERHAIPSFPIRRGDPQSGSAGTSRPSKLSRLVARIRATGKAAPWLYGLLKLVRRSARLCWGAFAEVRFLAQCHNRLKDIDLLIFAGSNQLNDYCGGPWI</sequence>
<protein>
    <submittedName>
        <fullName evidence="3">Polysaccharide pyruvyl transferase family protein</fullName>
    </submittedName>
</protein>
<feature type="compositionally biased region" description="Basic and acidic residues" evidence="1">
    <location>
        <begin position="54"/>
        <end position="63"/>
    </location>
</feature>
<feature type="non-terminal residue" evidence="3">
    <location>
        <position position="158"/>
    </location>
</feature>
<dbReference type="GO" id="GO:0016740">
    <property type="term" value="F:transferase activity"/>
    <property type="evidence" value="ECO:0007669"/>
    <property type="project" value="UniProtKB-KW"/>
</dbReference>
<comment type="caution">
    <text evidence="3">The sequence shown here is derived from an EMBL/GenBank/DDBJ whole genome shotgun (WGS) entry which is preliminary data.</text>
</comment>
<feature type="region of interest" description="Disordered" evidence="1">
    <location>
        <begin position="50"/>
        <end position="85"/>
    </location>
</feature>
<name>A0A537KKS4_9BACT</name>
<dbReference type="InterPro" id="IPR007345">
    <property type="entry name" value="Polysacch_pyruvyl_Trfase"/>
</dbReference>
<keyword evidence="3" id="KW-0808">Transferase</keyword>